<protein>
    <submittedName>
        <fullName evidence="1">MarR family winged helix-turn-helix transcriptional regulator</fullName>
    </submittedName>
</protein>
<dbReference type="EMBL" id="JBHTEE010000001">
    <property type="protein sequence ID" value="MFC7604930.1"/>
    <property type="molecule type" value="Genomic_DNA"/>
</dbReference>
<gene>
    <name evidence="1" type="ORF">ACFQVD_32975</name>
</gene>
<keyword evidence="2" id="KW-1185">Reference proteome</keyword>
<dbReference type="SUPFAM" id="SSF46785">
    <property type="entry name" value="Winged helix' DNA-binding domain"/>
    <property type="match status" value="1"/>
</dbReference>
<dbReference type="InterPro" id="IPR036388">
    <property type="entry name" value="WH-like_DNA-bd_sf"/>
</dbReference>
<name>A0ABW2T895_9ACTN</name>
<accession>A0ABW2T895</accession>
<dbReference type="InterPro" id="IPR036390">
    <property type="entry name" value="WH_DNA-bd_sf"/>
</dbReference>
<dbReference type="RefSeq" id="WP_343966721.1">
    <property type="nucleotide sequence ID" value="NZ_BAAAGK010000044.1"/>
</dbReference>
<comment type="caution">
    <text evidence="1">The sequence shown here is derived from an EMBL/GenBank/DDBJ whole genome shotgun (WGS) entry which is preliminary data.</text>
</comment>
<proteinExistence type="predicted"/>
<reference evidence="2" key="1">
    <citation type="journal article" date="2019" name="Int. J. Syst. Evol. Microbiol.">
        <title>The Global Catalogue of Microorganisms (GCM) 10K type strain sequencing project: providing services to taxonomists for standard genome sequencing and annotation.</title>
        <authorList>
            <consortium name="The Broad Institute Genomics Platform"/>
            <consortium name="The Broad Institute Genome Sequencing Center for Infectious Disease"/>
            <person name="Wu L."/>
            <person name="Ma J."/>
        </authorList>
    </citation>
    <scope>NUCLEOTIDE SEQUENCE [LARGE SCALE GENOMIC DNA]</scope>
    <source>
        <strain evidence="2">JCM 10083</strain>
    </source>
</reference>
<evidence type="ECO:0000313" key="2">
    <source>
        <dbReference type="Proteomes" id="UP001596514"/>
    </source>
</evidence>
<sequence length="159" mass="17203">MNTSEITGQRRPIGYWIKHLHGLVEGSLDGLLAGQGLTRRHWQVLNVVATDSPTPAGLDTALAPFLDDRRPSLRPLVDDLRGRGWLKGPEGEGRLALTAAGIRAHQELRRQVNADRARLTEGIGAEEYLATIDVLTRMSANLTGPTEPAKPTTNSGNIA</sequence>
<organism evidence="1 2">
    <name type="scientific">Streptosporangium amethystogenes subsp. fukuiense</name>
    <dbReference type="NCBI Taxonomy" id="698418"/>
    <lineage>
        <taxon>Bacteria</taxon>
        <taxon>Bacillati</taxon>
        <taxon>Actinomycetota</taxon>
        <taxon>Actinomycetes</taxon>
        <taxon>Streptosporangiales</taxon>
        <taxon>Streptosporangiaceae</taxon>
        <taxon>Streptosporangium</taxon>
    </lineage>
</organism>
<dbReference type="Gene3D" id="1.10.10.10">
    <property type="entry name" value="Winged helix-like DNA-binding domain superfamily/Winged helix DNA-binding domain"/>
    <property type="match status" value="1"/>
</dbReference>
<dbReference type="Proteomes" id="UP001596514">
    <property type="component" value="Unassembled WGS sequence"/>
</dbReference>
<evidence type="ECO:0000313" key="1">
    <source>
        <dbReference type="EMBL" id="MFC7604930.1"/>
    </source>
</evidence>